<keyword evidence="9 12" id="KW-0368">Histidine biosynthesis</keyword>
<dbReference type="GO" id="GO:0004477">
    <property type="term" value="F:methenyltetrahydrofolate cyclohydrolase activity"/>
    <property type="evidence" value="ECO:0007669"/>
    <property type="project" value="UniProtKB-UniRule"/>
</dbReference>
<dbReference type="GO" id="GO:0035999">
    <property type="term" value="P:tetrahydrofolate interconversion"/>
    <property type="evidence" value="ECO:0007669"/>
    <property type="project" value="UniProtKB-UniRule"/>
</dbReference>
<dbReference type="EC" id="1.5.1.5" evidence="12"/>
<keyword evidence="16" id="KW-1185">Reference proteome</keyword>
<dbReference type="InterPro" id="IPR046346">
    <property type="entry name" value="Aminoacid_DH-like_N_sf"/>
</dbReference>
<organism evidence="15 16">
    <name type="scientific">Clostridium colicanis DSM 13634</name>
    <dbReference type="NCBI Taxonomy" id="1121305"/>
    <lineage>
        <taxon>Bacteria</taxon>
        <taxon>Bacillati</taxon>
        <taxon>Bacillota</taxon>
        <taxon>Clostridia</taxon>
        <taxon>Eubacteriales</taxon>
        <taxon>Clostridiaceae</taxon>
        <taxon>Clostridium</taxon>
    </lineage>
</organism>
<gene>
    <name evidence="12 15" type="primary">folD</name>
    <name evidence="15" type="ORF">CLCOL_04560</name>
</gene>
<dbReference type="GO" id="GO:0004488">
    <property type="term" value="F:methylenetetrahydrofolate dehydrogenase (NADP+) activity"/>
    <property type="evidence" value="ECO:0007669"/>
    <property type="project" value="UniProtKB-UniRule"/>
</dbReference>
<evidence type="ECO:0000256" key="7">
    <source>
        <dbReference type="ARBA" id="ARBA00022857"/>
    </source>
</evidence>
<dbReference type="AlphaFoldDB" id="A0A151AQA6"/>
<evidence type="ECO:0000256" key="9">
    <source>
        <dbReference type="ARBA" id="ARBA00023102"/>
    </source>
</evidence>
<evidence type="ECO:0000256" key="11">
    <source>
        <dbReference type="ARBA" id="ARBA00023268"/>
    </source>
</evidence>
<sequence length="278" mass="30366">MGIKLDGKELSKKIQEEIKQIIKFKNTNGEKVPCLANILVGRDDASAYYMNSQNKLCNKLGIKVKSVYLEKDVEEEKLIKVIEDLNKDNKVDGIILQLPLPKHLDEAKITSFISHEKDIDALSTLSLGKLYKGEKCFIPCTPKGIIELIKSTGVKIEGKHAVIIGRSNIVGKPVSQLLLNENATVTICHSKTNNLKEICCNADILIVAIGKPRFITKEYIKPGAIVIDVGTTVIEGTLVGDVCFDEVLEKASFVTPVPGGVGAMTTTMLMKNLCEGLS</sequence>
<dbReference type="InterPro" id="IPR036291">
    <property type="entry name" value="NAD(P)-bd_dom_sf"/>
</dbReference>
<dbReference type="Gene3D" id="3.40.50.10860">
    <property type="entry name" value="Leucine Dehydrogenase, chain A, domain 1"/>
    <property type="match status" value="1"/>
</dbReference>
<dbReference type="GO" id="GO:0006164">
    <property type="term" value="P:purine nucleotide biosynthetic process"/>
    <property type="evidence" value="ECO:0007669"/>
    <property type="project" value="UniProtKB-KW"/>
</dbReference>
<keyword evidence="5 12" id="KW-0658">Purine biosynthesis</keyword>
<comment type="caution">
    <text evidence="12">Lacks conserved residue(s) required for the propagation of feature annotation.</text>
</comment>
<dbReference type="InterPro" id="IPR000672">
    <property type="entry name" value="THF_DH/CycHdrlase"/>
</dbReference>
<dbReference type="CDD" id="cd01080">
    <property type="entry name" value="NAD_bind_m-THF_DH_Cyclohyd"/>
    <property type="match status" value="1"/>
</dbReference>
<dbReference type="InterPro" id="IPR020867">
    <property type="entry name" value="THF_DH/CycHdrlase_CS"/>
</dbReference>
<evidence type="ECO:0000256" key="10">
    <source>
        <dbReference type="ARBA" id="ARBA00023167"/>
    </source>
</evidence>
<evidence type="ECO:0000256" key="2">
    <source>
        <dbReference type="ARBA" id="ARBA00011738"/>
    </source>
</evidence>
<evidence type="ECO:0000259" key="13">
    <source>
        <dbReference type="Pfam" id="PF00763"/>
    </source>
</evidence>
<evidence type="ECO:0000259" key="14">
    <source>
        <dbReference type="Pfam" id="PF02882"/>
    </source>
</evidence>
<dbReference type="UniPathway" id="UPA00193"/>
<dbReference type="InterPro" id="IPR020631">
    <property type="entry name" value="THF_DH/CycHdrlase_NAD-bd_dom"/>
</dbReference>
<dbReference type="EC" id="3.5.4.9" evidence="12"/>
<dbReference type="GO" id="GO:0009086">
    <property type="term" value="P:methionine biosynthetic process"/>
    <property type="evidence" value="ECO:0007669"/>
    <property type="project" value="UniProtKB-KW"/>
</dbReference>
<accession>A0A151AQA6</accession>
<dbReference type="SUPFAM" id="SSF53223">
    <property type="entry name" value="Aminoacid dehydrogenase-like, N-terminal domain"/>
    <property type="match status" value="1"/>
</dbReference>
<evidence type="ECO:0000256" key="4">
    <source>
        <dbReference type="ARBA" id="ARBA00022605"/>
    </source>
</evidence>
<keyword evidence="4 12" id="KW-0028">Amino-acid biosynthesis</keyword>
<feature type="domain" description="Tetrahydrofolate dehydrogenase/cyclohydrolase NAD(P)-binding" evidence="14">
    <location>
        <begin position="139"/>
        <end position="275"/>
    </location>
</feature>
<feature type="binding site" evidence="12">
    <location>
        <position position="231"/>
    </location>
    <ligand>
        <name>NADP(+)</name>
        <dbReference type="ChEBI" id="CHEBI:58349"/>
    </ligand>
</feature>
<evidence type="ECO:0000256" key="5">
    <source>
        <dbReference type="ARBA" id="ARBA00022755"/>
    </source>
</evidence>
<dbReference type="HAMAP" id="MF_01576">
    <property type="entry name" value="THF_DHG_CYH"/>
    <property type="match status" value="1"/>
</dbReference>
<evidence type="ECO:0000313" key="15">
    <source>
        <dbReference type="EMBL" id="KYH29818.1"/>
    </source>
</evidence>
<dbReference type="Pfam" id="PF02882">
    <property type="entry name" value="THF_DHG_CYH_C"/>
    <property type="match status" value="1"/>
</dbReference>
<dbReference type="Gene3D" id="3.40.50.720">
    <property type="entry name" value="NAD(P)-binding Rossmann-like Domain"/>
    <property type="match status" value="1"/>
</dbReference>
<dbReference type="Proteomes" id="UP000075374">
    <property type="component" value="Unassembled WGS sequence"/>
</dbReference>
<dbReference type="NCBIfam" id="NF010769">
    <property type="entry name" value="PRK14172.1"/>
    <property type="match status" value="1"/>
</dbReference>
<evidence type="ECO:0000256" key="12">
    <source>
        <dbReference type="HAMAP-Rule" id="MF_01576"/>
    </source>
</evidence>
<comment type="similarity">
    <text evidence="12">Belongs to the tetrahydrofolate dehydrogenase/cyclohydrolase family.</text>
</comment>
<reference evidence="15 16" key="1">
    <citation type="submission" date="2016-02" db="EMBL/GenBank/DDBJ databases">
        <title>Genome sequence of Clostridium colicanis DSM 13634.</title>
        <authorList>
            <person name="Poehlein A."/>
            <person name="Daniel R."/>
        </authorList>
    </citation>
    <scope>NUCLEOTIDE SEQUENCE [LARGE SCALE GENOMIC DNA]</scope>
    <source>
        <strain evidence="15 16">DSM 13634</strain>
    </source>
</reference>
<evidence type="ECO:0000313" key="16">
    <source>
        <dbReference type="Proteomes" id="UP000075374"/>
    </source>
</evidence>
<name>A0A151AQA6_9CLOT</name>
<evidence type="ECO:0000256" key="3">
    <source>
        <dbReference type="ARBA" id="ARBA00022563"/>
    </source>
</evidence>
<comment type="catalytic activity">
    <reaction evidence="12">
        <text>(6R)-5,10-methenyltetrahydrofolate + H2O = (6R)-10-formyltetrahydrofolate + H(+)</text>
        <dbReference type="Rhea" id="RHEA:23700"/>
        <dbReference type="ChEBI" id="CHEBI:15377"/>
        <dbReference type="ChEBI" id="CHEBI:15378"/>
        <dbReference type="ChEBI" id="CHEBI:57455"/>
        <dbReference type="ChEBI" id="CHEBI:195366"/>
        <dbReference type="EC" id="3.5.4.9"/>
    </reaction>
</comment>
<dbReference type="GO" id="GO:0000105">
    <property type="term" value="P:L-histidine biosynthetic process"/>
    <property type="evidence" value="ECO:0007669"/>
    <property type="project" value="UniProtKB-KW"/>
</dbReference>
<comment type="subunit">
    <text evidence="2 12">Homodimer.</text>
</comment>
<comment type="function">
    <text evidence="12">Catalyzes the oxidation of 5,10-methylenetetrahydrofolate to 5,10-methenyltetrahydrofolate and then the hydrolysis of 5,10-methenyltetrahydrofolate to 10-formyltetrahydrofolate.</text>
</comment>
<evidence type="ECO:0000256" key="8">
    <source>
        <dbReference type="ARBA" id="ARBA00023002"/>
    </source>
</evidence>
<dbReference type="PANTHER" id="PTHR48099">
    <property type="entry name" value="C-1-TETRAHYDROFOLATE SYNTHASE, CYTOPLASMIC-RELATED"/>
    <property type="match status" value="1"/>
</dbReference>
<feature type="domain" description="Tetrahydrofolate dehydrogenase/cyclohydrolase catalytic" evidence="13">
    <location>
        <begin position="5"/>
        <end position="120"/>
    </location>
</feature>
<keyword evidence="7 12" id="KW-0521">NADP</keyword>
<feature type="binding site" evidence="12">
    <location>
        <begin position="165"/>
        <end position="167"/>
    </location>
    <ligand>
        <name>NADP(+)</name>
        <dbReference type="ChEBI" id="CHEBI:58349"/>
    </ligand>
</feature>
<comment type="pathway">
    <text evidence="1 12">One-carbon metabolism; tetrahydrofolate interconversion.</text>
</comment>
<dbReference type="Pfam" id="PF00763">
    <property type="entry name" value="THF_DHG_CYH"/>
    <property type="match status" value="1"/>
</dbReference>
<dbReference type="GO" id="GO:0005829">
    <property type="term" value="C:cytosol"/>
    <property type="evidence" value="ECO:0007669"/>
    <property type="project" value="TreeGrafter"/>
</dbReference>
<dbReference type="FunFam" id="3.40.50.720:FF:000006">
    <property type="entry name" value="Bifunctional protein FolD"/>
    <property type="match status" value="1"/>
</dbReference>
<evidence type="ECO:0000256" key="1">
    <source>
        <dbReference type="ARBA" id="ARBA00004777"/>
    </source>
</evidence>
<comment type="caution">
    <text evidence="15">The sequence shown here is derived from an EMBL/GenBank/DDBJ whole genome shotgun (WGS) entry which is preliminary data.</text>
</comment>
<dbReference type="SUPFAM" id="SSF51735">
    <property type="entry name" value="NAD(P)-binding Rossmann-fold domains"/>
    <property type="match status" value="1"/>
</dbReference>
<dbReference type="PRINTS" id="PR00085">
    <property type="entry name" value="THFDHDRGNASE"/>
</dbReference>
<protein>
    <recommendedName>
        <fullName evidence="12">Bifunctional protein FolD</fullName>
    </recommendedName>
    <domain>
        <recommendedName>
            <fullName evidence="12">Methylenetetrahydrofolate dehydrogenase</fullName>
            <ecNumber evidence="12">1.5.1.5</ecNumber>
        </recommendedName>
    </domain>
    <domain>
        <recommendedName>
            <fullName evidence="12">Methenyltetrahydrofolate cyclohydrolase</fullName>
            <ecNumber evidence="12">3.5.4.9</ecNumber>
        </recommendedName>
    </domain>
</protein>
<keyword evidence="3 12" id="KW-0554">One-carbon metabolism</keyword>
<comment type="catalytic activity">
    <reaction evidence="12">
        <text>(6R)-5,10-methylene-5,6,7,8-tetrahydrofolate + NADP(+) = (6R)-5,10-methenyltetrahydrofolate + NADPH</text>
        <dbReference type="Rhea" id="RHEA:22812"/>
        <dbReference type="ChEBI" id="CHEBI:15636"/>
        <dbReference type="ChEBI" id="CHEBI:57455"/>
        <dbReference type="ChEBI" id="CHEBI:57783"/>
        <dbReference type="ChEBI" id="CHEBI:58349"/>
        <dbReference type="EC" id="1.5.1.5"/>
    </reaction>
</comment>
<keyword evidence="8 12" id="KW-0560">Oxidoreductase</keyword>
<keyword evidence="10 12" id="KW-0486">Methionine biosynthesis</keyword>
<dbReference type="PANTHER" id="PTHR48099:SF5">
    <property type="entry name" value="C-1-TETRAHYDROFOLATE SYNTHASE, CYTOPLASMIC"/>
    <property type="match status" value="1"/>
</dbReference>
<dbReference type="FunFam" id="3.40.50.10860:FF:000005">
    <property type="entry name" value="C-1-tetrahydrofolate synthase, cytoplasmic, putative"/>
    <property type="match status" value="1"/>
</dbReference>
<dbReference type="EMBL" id="LTBB01000002">
    <property type="protein sequence ID" value="KYH29818.1"/>
    <property type="molecule type" value="Genomic_DNA"/>
</dbReference>
<dbReference type="PATRIC" id="fig|1121305.3.peg.458"/>
<keyword evidence="6 12" id="KW-0378">Hydrolase</keyword>
<keyword evidence="11 12" id="KW-0511">Multifunctional enzyme</keyword>
<evidence type="ECO:0000256" key="6">
    <source>
        <dbReference type="ARBA" id="ARBA00022801"/>
    </source>
</evidence>
<dbReference type="RefSeq" id="WP_061857387.1">
    <property type="nucleotide sequence ID" value="NZ_LTBB01000002.1"/>
</dbReference>
<dbReference type="InterPro" id="IPR020630">
    <property type="entry name" value="THF_DH/CycHdrlase_cat_dom"/>
</dbReference>
<proteinExistence type="inferred from homology"/>
<dbReference type="STRING" id="1121305.CLCOL_04560"/>
<dbReference type="PROSITE" id="PS00766">
    <property type="entry name" value="THF_DHG_CYH_1"/>
    <property type="match status" value="1"/>
</dbReference>